<dbReference type="PROSITE" id="PS51379">
    <property type="entry name" value="4FE4S_FER_2"/>
    <property type="match status" value="2"/>
</dbReference>
<dbReference type="PANTHER" id="PTHR24960">
    <property type="entry name" value="PHOTOSYSTEM I IRON-SULFUR CENTER-RELATED"/>
    <property type="match status" value="1"/>
</dbReference>
<dbReference type="InterPro" id="IPR017896">
    <property type="entry name" value="4Fe4S_Fe-S-bd"/>
</dbReference>
<accession>A0LEU5</accession>
<organism evidence="6 7">
    <name type="scientific">Syntrophobacter fumaroxidans (strain DSM 10017 / MPOB)</name>
    <dbReference type="NCBI Taxonomy" id="335543"/>
    <lineage>
        <taxon>Bacteria</taxon>
        <taxon>Pseudomonadati</taxon>
        <taxon>Thermodesulfobacteriota</taxon>
        <taxon>Syntrophobacteria</taxon>
        <taxon>Syntrophobacterales</taxon>
        <taxon>Syntrophobacteraceae</taxon>
        <taxon>Syntrophobacter</taxon>
    </lineage>
</organism>
<keyword evidence="3" id="KW-0408">Iron</keyword>
<gene>
    <name evidence="6" type="ordered locus">Sfum_0246</name>
</gene>
<keyword evidence="7" id="KW-1185">Reference proteome</keyword>
<protein>
    <recommendedName>
        <fullName evidence="5">4Fe-4S ferredoxin-type domain-containing protein</fullName>
    </recommendedName>
</protein>
<evidence type="ECO:0000256" key="1">
    <source>
        <dbReference type="ARBA" id="ARBA00022485"/>
    </source>
</evidence>
<dbReference type="Pfam" id="PF04015">
    <property type="entry name" value="DUF362"/>
    <property type="match status" value="1"/>
</dbReference>
<dbReference type="PROSITE" id="PS00198">
    <property type="entry name" value="4FE4S_FER_1"/>
    <property type="match status" value="1"/>
</dbReference>
<dbReference type="AlphaFoldDB" id="A0LEU5"/>
<keyword evidence="2" id="KW-0479">Metal-binding</keyword>
<dbReference type="InterPro" id="IPR007160">
    <property type="entry name" value="DUF362"/>
</dbReference>
<proteinExistence type="predicted"/>
<feature type="domain" description="4Fe-4S ferredoxin-type" evidence="5">
    <location>
        <begin position="355"/>
        <end position="384"/>
    </location>
</feature>
<evidence type="ECO:0000256" key="3">
    <source>
        <dbReference type="ARBA" id="ARBA00023004"/>
    </source>
</evidence>
<dbReference type="Pfam" id="PF13237">
    <property type="entry name" value="Fer4_10"/>
    <property type="match status" value="1"/>
</dbReference>
<dbReference type="GO" id="GO:0046872">
    <property type="term" value="F:metal ion binding"/>
    <property type="evidence" value="ECO:0007669"/>
    <property type="project" value="UniProtKB-KW"/>
</dbReference>
<dbReference type="STRING" id="335543.Sfum_0246"/>
<dbReference type="GO" id="GO:0051539">
    <property type="term" value="F:4 iron, 4 sulfur cluster binding"/>
    <property type="evidence" value="ECO:0007669"/>
    <property type="project" value="UniProtKB-KW"/>
</dbReference>
<dbReference type="KEGG" id="sfu:Sfum_0246"/>
<dbReference type="HOGENOM" id="CLU_058393_1_0_7"/>
<reference evidence="6 7" key="1">
    <citation type="submission" date="2006-10" db="EMBL/GenBank/DDBJ databases">
        <title>Complete sequence of Syntrophobacter fumaroxidans MPOB.</title>
        <authorList>
            <consortium name="US DOE Joint Genome Institute"/>
            <person name="Copeland A."/>
            <person name="Lucas S."/>
            <person name="Lapidus A."/>
            <person name="Barry K."/>
            <person name="Detter J.C."/>
            <person name="Glavina del Rio T."/>
            <person name="Hammon N."/>
            <person name="Israni S."/>
            <person name="Pitluck S."/>
            <person name="Goltsman E.G."/>
            <person name="Martinez M."/>
            <person name="Schmutz J."/>
            <person name="Larimer F."/>
            <person name="Land M."/>
            <person name="Hauser L."/>
            <person name="Kyrpides N."/>
            <person name="Kim E."/>
            <person name="Boone D.R."/>
            <person name="Brockman F."/>
            <person name="Culley D."/>
            <person name="Ferry J."/>
            <person name="Gunsalus R."/>
            <person name="McInerney M.J."/>
            <person name="Morrison M."/>
            <person name="Plugge C."/>
            <person name="Rohlin L."/>
            <person name="Scholten J."/>
            <person name="Sieber J."/>
            <person name="Stams A.J.M."/>
            <person name="Worm P."/>
            <person name="Henstra A.M."/>
            <person name="Richardson P."/>
        </authorList>
    </citation>
    <scope>NUCLEOTIDE SEQUENCE [LARGE SCALE GENOMIC DNA]</scope>
    <source>
        <strain evidence="7">DSM 10017 / MPOB</strain>
    </source>
</reference>
<dbReference type="OrthoDB" id="9807879at2"/>
<evidence type="ECO:0000256" key="4">
    <source>
        <dbReference type="ARBA" id="ARBA00023014"/>
    </source>
</evidence>
<evidence type="ECO:0000313" key="6">
    <source>
        <dbReference type="EMBL" id="ABK15947.1"/>
    </source>
</evidence>
<evidence type="ECO:0000259" key="5">
    <source>
        <dbReference type="PROSITE" id="PS51379"/>
    </source>
</evidence>
<name>A0LEU5_SYNFM</name>
<dbReference type="InParanoid" id="A0LEU5"/>
<keyword evidence="1" id="KW-0004">4Fe-4S</keyword>
<evidence type="ECO:0000256" key="2">
    <source>
        <dbReference type="ARBA" id="ARBA00022723"/>
    </source>
</evidence>
<evidence type="ECO:0000313" key="7">
    <source>
        <dbReference type="Proteomes" id="UP000001784"/>
    </source>
</evidence>
<dbReference type="EMBL" id="CP000478">
    <property type="protein sequence ID" value="ABK15947.1"/>
    <property type="molecule type" value="Genomic_DNA"/>
</dbReference>
<dbReference type="Proteomes" id="UP000001784">
    <property type="component" value="Chromosome"/>
</dbReference>
<dbReference type="eggNOG" id="COG2221">
    <property type="taxonomic scope" value="Bacteria"/>
</dbReference>
<keyword evidence="4" id="KW-0411">Iron-sulfur</keyword>
<sequence>MRIPSGREGLILCREPAAHGICEKCRFDPMTKVILERASYEYGSLRTHIFSMLESCGISVGEGRKVLLKPNLLAPASPEKAMLTHPLVVRVAAEYVLEKGGVVQLSDSPAMGGFDKVLRESGIKDALAGLPVEFKEFRDSVPVEVGPPFNRLELAADALDADVLINLPKLKTHGQMLLTLGVKNLFGCVVGLRKPQWHLRTGVDREMFAALLVTIYRKLMPSVTILDGILAMEGNGPGRGGKPKELGLLMASTDAIAVDMTVCEMLGLPADALFTNAAAARAGIAPARIDVRGDKFRIQGFQLPKMTPLVFGPKFTHKLMRKFLVQRPQADPLLCKACGDCRKYCPAGAITQAGSKIEFDYDRCIRCYCCIEVCPHGALRAVEPYPGRLFNRIIRR</sequence>
<dbReference type="eggNOG" id="COG2006">
    <property type="taxonomic scope" value="Bacteria"/>
</dbReference>
<dbReference type="InterPro" id="IPR050157">
    <property type="entry name" value="PSI_iron-sulfur_center"/>
</dbReference>
<dbReference type="SUPFAM" id="SSF54862">
    <property type="entry name" value="4Fe-4S ferredoxins"/>
    <property type="match status" value="1"/>
</dbReference>
<dbReference type="InterPro" id="IPR017900">
    <property type="entry name" value="4Fe4S_Fe_S_CS"/>
</dbReference>
<feature type="domain" description="4Fe-4S ferredoxin-type" evidence="5">
    <location>
        <begin position="326"/>
        <end position="351"/>
    </location>
</feature>
<dbReference type="Gene3D" id="3.30.70.20">
    <property type="match status" value="1"/>
</dbReference>